<dbReference type="EMBL" id="JAMQOP010000002">
    <property type="protein sequence ID" value="MDS0299396.1"/>
    <property type="molecule type" value="Genomic_DNA"/>
</dbReference>
<keyword evidence="3" id="KW-1185">Reference proteome</keyword>
<evidence type="ECO:0000256" key="1">
    <source>
        <dbReference type="SAM" id="Phobius"/>
    </source>
</evidence>
<comment type="caution">
    <text evidence="2">The sequence shown here is derived from an EMBL/GenBank/DDBJ whole genome shotgun (WGS) entry which is preliminary data.</text>
</comment>
<evidence type="ECO:0000313" key="3">
    <source>
        <dbReference type="Proteomes" id="UP001257060"/>
    </source>
</evidence>
<feature type="transmembrane region" description="Helical" evidence="1">
    <location>
        <begin position="93"/>
        <end position="115"/>
    </location>
</feature>
<keyword evidence="1" id="KW-1133">Transmembrane helix</keyword>
<gene>
    <name evidence="2" type="ORF">NDI76_11650</name>
</gene>
<dbReference type="Proteomes" id="UP001257060">
    <property type="component" value="Unassembled WGS sequence"/>
</dbReference>
<sequence length="146" mass="15506">MLDVRRRAFVRDVAVCVAVVVALYALMRVPFQPLQIPGYLLVVGFDWLEFALGSTGERYPFWFGAYLLGLGVVGGLVARLFRTLTVRTERSGWRFGAAGACVVVGLGALAFTLFVSVHAGITSVLITGGTALALFAAAGLLLRIGA</sequence>
<reference evidence="2 3" key="1">
    <citation type="submission" date="2022-06" db="EMBL/GenBank/DDBJ databases">
        <title>Halogeometricum sp. a new haloarchaeum isolate from saline soil.</title>
        <authorList>
            <person name="Strakova D."/>
            <person name="Galisteo C."/>
            <person name="Sanchez-Porro C."/>
            <person name="Ventosa A."/>
        </authorList>
    </citation>
    <scope>NUCLEOTIDE SEQUENCE [LARGE SCALE GENOMIC DNA]</scope>
    <source>
        <strain evidence="2 3">S1BR25-6</strain>
    </source>
</reference>
<keyword evidence="1" id="KW-0812">Transmembrane</keyword>
<feature type="transmembrane region" description="Helical" evidence="1">
    <location>
        <begin position="61"/>
        <end position="81"/>
    </location>
</feature>
<proteinExistence type="predicted"/>
<feature type="transmembrane region" description="Helical" evidence="1">
    <location>
        <begin position="12"/>
        <end position="31"/>
    </location>
</feature>
<keyword evidence="1" id="KW-0472">Membrane</keyword>
<protein>
    <submittedName>
        <fullName evidence="2">Uncharacterized protein</fullName>
    </submittedName>
</protein>
<evidence type="ECO:0000313" key="2">
    <source>
        <dbReference type="EMBL" id="MDS0299396.1"/>
    </source>
</evidence>
<organism evidence="2 3">
    <name type="scientific">Halogeometricum salsisoli</name>
    <dbReference type="NCBI Taxonomy" id="2950536"/>
    <lineage>
        <taxon>Archaea</taxon>
        <taxon>Methanobacteriati</taxon>
        <taxon>Methanobacteriota</taxon>
        <taxon>Stenosarchaea group</taxon>
        <taxon>Halobacteria</taxon>
        <taxon>Halobacteriales</taxon>
        <taxon>Haloferacaceae</taxon>
        <taxon>Halogeometricum</taxon>
    </lineage>
</organism>
<name>A0ABU2GF09_9EURY</name>
<dbReference type="RefSeq" id="WP_310924256.1">
    <property type="nucleotide sequence ID" value="NZ_JAMQOP010000002.1"/>
</dbReference>
<feature type="transmembrane region" description="Helical" evidence="1">
    <location>
        <begin position="121"/>
        <end position="142"/>
    </location>
</feature>
<accession>A0ABU2GF09</accession>